<sequence>MDKSMMKGIAVGGLAMVVLGAGAVTGYEALNKPKFADVVAVKEVTQTVVTPRERCDNVQVRHQAPVKDEHRVAGTLIGGVAGGLLGSNIGGGNGKKLATVAGAVAGGYAGNQVQKNMQRNDVVTTTERRCRTVKLKSQRLVGYDVTYRLEGQEGKVRTSFQPGATLPVKDGQVVVTPPPELRS</sequence>
<dbReference type="InterPro" id="IPR051407">
    <property type="entry name" value="Bact_OM_lipoprot/Surf_antigen"/>
</dbReference>
<evidence type="ECO:0000313" key="5">
    <source>
        <dbReference type="Proteomes" id="UP001152876"/>
    </source>
</evidence>
<gene>
    <name evidence="4" type="ORF">H010_06365</name>
</gene>
<comment type="caution">
    <text evidence="4">The sequence shown here is derived from an EMBL/GenBank/DDBJ whole genome shotgun (WGS) entry which is preliminary data.</text>
</comment>
<dbReference type="PANTHER" id="PTHR35603">
    <property type="match status" value="1"/>
</dbReference>
<dbReference type="NCBIfam" id="NF008437">
    <property type="entry name" value="PRK11280.1"/>
    <property type="match status" value="1"/>
</dbReference>
<feature type="domain" description="Glycine zipper 2TM" evidence="3">
    <location>
        <begin position="73"/>
        <end position="114"/>
    </location>
</feature>
<accession>A0A9X4S828</accession>
<dbReference type="GO" id="GO:0019867">
    <property type="term" value="C:outer membrane"/>
    <property type="evidence" value="ECO:0007669"/>
    <property type="project" value="InterPro"/>
</dbReference>
<dbReference type="AlphaFoldDB" id="A0A9X4S828"/>
<name>A0A9X4S828_9BURK</name>
<dbReference type="EMBL" id="AOGK01000004">
    <property type="protein sequence ID" value="MDG5974870.1"/>
    <property type="molecule type" value="Genomic_DNA"/>
</dbReference>
<comment type="subcellular location">
    <subcellularLocation>
        <location evidence="1">Membrane</location>
    </subcellularLocation>
</comment>
<dbReference type="RefSeq" id="WP_068173736.1">
    <property type="nucleotide sequence ID" value="NZ_AOGK01000004.1"/>
</dbReference>
<evidence type="ECO:0000256" key="1">
    <source>
        <dbReference type="ARBA" id="ARBA00004370"/>
    </source>
</evidence>
<protein>
    <recommendedName>
        <fullName evidence="3">Glycine zipper 2TM domain-containing protein</fullName>
    </recommendedName>
</protein>
<dbReference type="PANTHER" id="PTHR35603:SF2">
    <property type="entry name" value="OUTER MEMBRANE LIPOPROTEIN"/>
    <property type="match status" value="1"/>
</dbReference>
<dbReference type="Pfam" id="PF05433">
    <property type="entry name" value="Rick_17kDa_Anti"/>
    <property type="match status" value="1"/>
</dbReference>
<evidence type="ECO:0000313" key="4">
    <source>
        <dbReference type="EMBL" id="MDG5974870.1"/>
    </source>
</evidence>
<dbReference type="InterPro" id="IPR008816">
    <property type="entry name" value="Gly_zipper_2TM_dom"/>
</dbReference>
<evidence type="ECO:0000256" key="2">
    <source>
        <dbReference type="ARBA" id="ARBA00023136"/>
    </source>
</evidence>
<proteinExistence type="predicted"/>
<dbReference type="Proteomes" id="UP001152876">
    <property type="component" value="Unassembled WGS sequence"/>
</dbReference>
<organism evidence="4 5">
    <name type="scientific">Hydrogenophaga taeniospiralis CCUG 15921</name>
    <dbReference type="NCBI Taxonomy" id="1281780"/>
    <lineage>
        <taxon>Bacteria</taxon>
        <taxon>Pseudomonadati</taxon>
        <taxon>Pseudomonadota</taxon>
        <taxon>Betaproteobacteria</taxon>
        <taxon>Burkholderiales</taxon>
        <taxon>Comamonadaceae</taxon>
        <taxon>Hydrogenophaga</taxon>
    </lineage>
</organism>
<keyword evidence="2" id="KW-0472">Membrane</keyword>
<reference evidence="4" key="1">
    <citation type="submission" date="2013-01" db="EMBL/GenBank/DDBJ databases">
        <title>Genome draft of Hydrogenophaga taeniospiralis 2K1.</title>
        <authorList>
            <person name="Gomila M."/>
            <person name="Lalucat J."/>
        </authorList>
    </citation>
    <scope>NUCLEOTIDE SEQUENCE</scope>
    <source>
        <strain evidence="4">CCUG 15921</strain>
    </source>
</reference>
<evidence type="ECO:0000259" key="3">
    <source>
        <dbReference type="Pfam" id="PF05433"/>
    </source>
</evidence>
<keyword evidence="5" id="KW-1185">Reference proteome</keyword>
<dbReference type="OrthoDB" id="9132795at2"/>